<dbReference type="AlphaFoldDB" id="A0A8D2N3E9"/>
<proteinExistence type="predicted"/>
<accession>A0A8D2N3E9</accession>
<dbReference type="Ensembl" id="ENSZALT00000023634.1">
    <property type="protein sequence ID" value="ENSZALP00000017789.1"/>
    <property type="gene ID" value="ENSZALG00000014340.1"/>
</dbReference>
<dbReference type="Proteomes" id="UP000694413">
    <property type="component" value="Unassembled WGS sequence"/>
</dbReference>
<keyword evidence="2" id="KW-1185">Reference proteome</keyword>
<evidence type="ECO:0000313" key="1">
    <source>
        <dbReference type="Ensembl" id="ENSZALP00000017789.1"/>
    </source>
</evidence>
<evidence type="ECO:0000313" key="2">
    <source>
        <dbReference type="Proteomes" id="UP000694413"/>
    </source>
</evidence>
<name>A0A8D2N3E9_ZONAL</name>
<sequence>MSLPQVLCRLCWKAAFFEAVCQAYFFYQRPLHVTFLPCVSLPSVPCLPVLSLPRADVMLYLPQQCMYLHLHLLGSQVFLQSCFFLRASLFPQDLPLSVLHSLILFSKPLRSSPYPLISCFPGPCPSSGTYCSFHIHPVILSNIPPCLMPPSYPTFFLSLPFWTELCLKYPRSCGVGWR</sequence>
<reference evidence="1" key="2">
    <citation type="submission" date="2025-09" db="UniProtKB">
        <authorList>
            <consortium name="Ensembl"/>
        </authorList>
    </citation>
    <scope>IDENTIFICATION</scope>
</reference>
<protein>
    <submittedName>
        <fullName evidence="1">Uncharacterized protein</fullName>
    </submittedName>
</protein>
<organism evidence="1 2">
    <name type="scientific">Zonotrichia albicollis</name>
    <name type="common">White-throated sparrow</name>
    <name type="synonym">Fringilla albicollis</name>
    <dbReference type="NCBI Taxonomy" id="44394"/>
    <lineage>
        <taxon>Eukaryota</taxon>
        <taxon>Metazoa</taxon>
        <taxon>Chordata</taxon>
        <taxon>Craniata</taxon>
        <taxon>Vertebrata</taxon>
        <taxon>Euteleostomi</taxon>
        <taxon>Archelosauria</taxon>
        <taxon>Archosauria</taxon>
        <taxon>Dinosauria</taxon>
        <taxon>Saurischia</taxon>
        <taxon>Theropoda</taxon>
        <taxon>Coelurosauria</taxon>
        <taxon>Aves</taxon>
        <taxon>Neognathae</taxon>
        <taxon>Neoaves</taxon>
        <taxon>Telluraves</taxon>
        <taxon>Australaves</taxon>
        <taxon>Passeriformes</taxon>
        <taxon>Passerellidae</taxon>
        <taxon>Zonotrichia</taxon>
    </lineage>
</organism>
<reference evidence="1" key="1">
    <citation type="submission" date="2025-08" db="UniProtKB">
        <authorList>
            <consortium name="Ensembl"/>
        </authorList>
    </citation>
    <scope>IDENTIFICATION</scope>
</reference>